<feature type="region of interest" description="Disordered" evidence="1">
    <location>
        <begin position="182"/>
        <end position="203"/>
    </location>
</feature>
<evidence type="ECO:0000313" key="2">
    <source>
        <dbReference type="Proteomes" id="UP001652662"/>
    </source>
</evidence>
<dbReference type="Proteomes" id="UP001652662">
    <property type="component" value="Chromosome 7"/>
</dbReference>
<sequence>MVMAEPRGGAKESFRKKGSWHRGLGVLLKDTLSLRSPQAHSVMPASWFLCQGSAPELNLWHHGLGPQGARALASMLTSNRCVKWLELSDTGLCGAGAQVLAGVLSRSSSICNVDLSENQPGVVGAQAVCAALTVTPAMQRVQLAGNGLEEQAAQYLAELLLAHMGLKPLDLSYSQLSDQSVLLSRSSPSGNPGGRNPCSARKGSGVRFGVLQSVQGDPVSAQELL</sequence>
<dbReference type="GeneID" id="139084625"/>
<dbReference type="SMART" id="SM00368">
    <property type="entry name" value="LRR_RI"/>
    <property type="match status" value="4"/>
</dbReference>
<evidence type="ECO:0000256" key="1">
    <source>
        <dbReference type="SAM" id="MobiDB-lite"/>
    </source>
</evidence>
<accession>A0ABM4Q3U8</accession>
<reference evidence="3" key="1">
    <citation type="submission" date="2025-08" db="UniProtKB">
        <authorList>
            <consortium name="RefSeq"/>
        </authorList>
    </citation>
    <scope>IDENTIFICATION</scope>
    <source>
        <tissue evidence="3">Blood</tissue>
    </source>
</reference>
<dbReference type="PANTHER" id="PTHR24114">
    <property type="entry name" value="LEUCINE RICH REPEAT FAMILY PROTEIN"/>
    <property type="match status" value="1"/>
</dbReference>
<dbReference type="InterPro" id="IPR032675">
    <property type="entry name" value="LRR_dom_sf"/>
</dbReference>
<dbReference type="SUPFAM" id="SSF52047">
    <property type="entry name" value="RNI-like"/>
    <property type="match status" value="1"/>
</dbReference>
<protein>
    <submittedName>
        <fullName evidence="3">Leucine-rich repeat-containing protein 74B-like</fullName>
    </submittedName>
</protein>
<dbReference type="PANTHER" id="PTHR24114:SF37">
    <property type="entry name" value="LEUCINE-RICH REPEAT-CONTAINING PROTEIN 74B"/>
    <property type="match status" value="1"/>
</dbReference>
<dbReference type="InterPro" id="IPR052394">
    <property type="entry name" value="LRR-containing"/>
</dbReference>
<dbReference type="RefSeq" id="XP_070484119.1">
    <property type="nucleotide sequence ID" value="XM_070628018.1"/>
</dbReference>
<dbReference type="Gene3D" id="3.80.10.10">
    <property type="entry name" value="Ribonuclease Inhibitor"/>
    <property type="match status" value="1"/>
</dbReference>
<evidence type="ECO:0000313" key="3">
    <source>
        <dbReference type="RefSeq" id="XP_070484119.1"/>
    </source>
</evidence>
<gene>
    <name evidence="3" type="primary">LOC139084625</name>
</gene>
<organism evidence="2 3">
    <name type="scientific">Equus przewalskii</name>
    <name type="common">Przewalski's horse</name>
    <name type="synonym">Equus caballus przewalskii</name>
    <dbReference type="NCBI Taxonomy" id="9798"/>
    <lineage>
        <taxon>Eukaryota</taxon>
        <taxon>Metazoa</taxon>
        <taxon>Chordata</taxon>
        <taxon>Craniata</taxon>
        <taxon>Vertebrata</taxon>
        <taxon>Euteleostomi</taxon>
        <taxon>Mammalia</taxon>
        <taxon>Eutheria</taxon>
        <taxon>Laurasiatheria</taxon>
        <taxon>Perissodactyla</taxon>
        <taxon>Equidae</taxon>
        <taxon>Equus</taxon>
    </lineage>
</organism>
<keyword evidence="2" id="KW-1185">Reference proteome</keyword>
<name>A0ABM4Q3U8_EQUPR</name>
<feature type="compositionally biased region" description="Low complexity" evidence="1">
    <location>
        <begin position="182"/>
        <end position="197"/>
    </location>
</feature>
<proteinExistence type="predicted"/>